<dbReference type="OrthoDB" id="1143813at2"/>
<proteinExistence type="predicted"/>
<keyword evidence="3" id="KW-1185">Reference proteome</keyword>
<gene>
    <name evidence="2" type="ORF">EJ995_04800</name>
</gene>
<feature type="chain" id="PRO_5019436962" evidence="1">
    <location>
        <begin position="18"/>
        <end position="218"/>
    </location>
</feature>
<name>A0A3S9MWR8_9FLAO</name>
<evidence type="ECO:0000313" key="2">
    <source>
        <dbReference type="EMBL" id="AZQ43584.1"/>
    </source>
</evidence>
<reference evidence="2 3" key="1">
    <citation type="submission" date="2018-12" db="EMBL/GenBank/DDBJ databases">
        <title>Complete genome of Nonlabens sp. MJ115.</title>
        <authorList>
            <person name="Choi H.S."/>
            <person name="Jung J."/>
        </authorList>
    </citation>
    <scope>NUCLEOTIDE SEQUENCE [LARGE SCALE GENOMIC DNA]</scope>
    <source>
        <strain evidence="2 3">MJ115</strain>
    </source>
</reference>
<dbReference type="KEGG" id="noj:EJ995_04800"/>
<dbReference type="EMBL" id="CP034549">
    <property type="protein sequence ID" value="AZQ43584.1"/>
    <property type="molecule type" value="Genomic_DNA"/>
</dbReference>
<dbReference type="Proteomes" id="UP000279600">
    <property type="component" value="Chromosome"/>
</dbReference>
<feature type="signal peptide" evidence="1">
    <location>
        <begin position="1"/>
        <end position="17"/>
    </location>
</feature>
<organism evidence="2 3">
    <name type="scientific">Nonlabens ponticola</name>
    <dbReference type="NCBI Taxonomy" id="2496866"/>
    <lineage>
        <taxon>Bacteria</taxon>
        <taxon>Pseudomonadati</taxon>
        <taxon>Bacteroidota</taxon>
        <taxon>Flavobacteriia</taxon>
        <taxon>Flavobacteriales</taxon>
        <taxon>Flavobacteriaceae</taxon>
        <taxon>Nonlabens</taxon>
    </lineage>
</organism>
<evidence type="ECO:0000313" key="3">
    <source>
        <dbReference type="Proteomes" id="UP000279600"/>
    </source>
</evidence>
<accession>A0A3S9MWR8</accession>
<dbReference type="RefSeq" id="WP_126446150.1">
    <property type="nucleotide sequence ID" value="NZ_CP034549.1"/>
</dbReference>
<keyword evidence="1" id="KW-0732">Signal</keyword>
<sequence length="218" mass="25009">MRSFLLLIILACSAATAQIYRSELVIVLNSGEELYGFAKIPRGRNKPIKLTQTDTKAEMIIDPQDIEYILLDIMIPEKKGLFSIPEYNEERLVIVPLDIGTEKKAKWIYALEIVAGDLSYYGYDIRAVKKEAGYRSRFYGDIPSPQPDSYKFSIGNYLYVTLEGQEVNAFGNQGSFLNKNANLLMSDCPNLIEEIKMKKRFEDEEIKRLIEKYNEGCY</sequence>
<dbReference type="AlphaFoldDB" id="A0A3S9MWR8"/>
<evidence type="ECO:0000256" key="1">
    <source>
        <dbReference type="SAM" id="SignalP"/>
    </source>
</evidence>
<protein>
    <submittedName>
        <fullName evidence="2">Uncharacterized protein</fullName>
    </submittedName>
</protein>